<comment type="caution">
    <text evidence="8">The sequence shown here is derived from an EMBL/GenBank/DDBJ whole genome shotgun (WGS) entry which is preliminary data.</text>
</comment>
<evidence type="ECO:0000313" key="8">
    <source>
        <dbReference type="EMBL" id="GGG15213.1"/>
    </source>
</evidence>
<dbReference type="InterPro" id="IPR015421">
    <property type="entry name" value="PyrdxlP-dep_Trfase_major"/>
</dbReference>
<reference evidence="8" key="2">
    <citation type="submission" date="2020-09" db="EMBL/GenBank/DDBJ databases">
        <authorList>
            <person name="Sun Q."/>
            <person name="Zhou Y."/>
        </authorList>
    </citation>
    <scope>NUCLEOTIDE SEQUENCE</scope>
    <source>
        <strain evidence="8">CGMCC 1.15760</strain>
    </source>
</reference>
<dbReference type="Pfam" id="PF00155">
    <property type="entry name" value="Aminotran_1_2"/>
    <property type="match status" value="1"/>
</dbReference>
<dbReference type="RefSeq" id="WP_188613617.1">
    <property type="nucleotide sequence ID" value="NZ_BMJT01000002.1"/>
</dbReference>
<evidence type="ECO:0000313" key="9">
    <source>
        <dbReference type="Proteomes" id="UP000616608"/>
    </source>
</evidence>
<evidence type="ECO:0000256" key="2">
    <source>
        <dbReference type="ARBA" id="ARBA00007441"/>
    </source>
</evidence>
<dbReference type="EC" id="2.6.1.-" evidence="6"/>
<dbReference type="CDD" id="cd00609">
    <property type="entry name" value="AAT_like"/>
    <property type="match status" value="1"/>
</dbReference>
<sequence length="391" mass="43939">MATTINPLIQHQPESGIRKIFNRMLEVEGAVNLTIGQPDFDTPEHIKTAGIEAIKNNHTAYTANPGLPELRQEVAAFFQDKYNVHYHAMEEILITTGASEAIDVIFRTILQPGDEVILPAPIYVAYEPLISLAGAKPVYVDTRATKFKATVEALEAAYTEQTKAVLFNYPSNPTGVTYSRQEIEAIANWAADKDCFIITDEIYSENVFGNEHVSIASFKQVRERTIVVHGLSKSHAMTGWRIGFLLAPAWLTTEFQKIHMFNVVCAASMSQVAAIEALRYGRQDSEVMNAAYIERRDYVYERLVAMGLEVIKPNGAFYMFPKIPTHYKNSEDFAFTMLEQTKVAVVPGSAFTEYGEGYIRISYAYSMDVLKEGLDRMEQFLQLTAEEVVQL</sequence>
<evidence type="ECO:0000256" key="3">
    <source>
        <dbReference type="ARBA" id="ARBA00022576"/>
    </source>
</evidence>
<evidence type="ECO:0000259" key="7">
    <source>
        <dbReference type="Pfam" id="PF00155"/>
    </source>
</evidence>
<accession>A0A917FZG6</accession>
<dbReference type="InterPro" id="IPR050596">
    <property type="entry name" value="AspAT/PAT-like"/>
</dbReference>
<comment type="cofactor">
    <cofactor evidence="1 6">
        <name>pyridoxal 5'-phosphate</name>
        <dbReference type="ChEBI" id="CHEBI:597326"/>
    </cofactor>
</comment>
<feature type="domain" description="Aminotransferase class I/classII large" evidence="7">
    <location>
        <begin position="31"/>
        <end position="376"/>
    </location>
</feature>
<keyword evidence="9" id="KW-1185">Reference proteome</keyword>
<protein>
    <recommendedName>
        <fullName evidence="6">Aminotransferase</fullName>
        <ecNumber evidence="6">2.6.1.-</ecNumber>
    </recommendedName>
</protein>
<keyword evidence="4 6" id="KW-0808">Transferase</keyword>
<organism evidence="8 9">
    <name type="scientific">Lysinibacillus alkalisoli</name>
    <dbReference type="NCBI Taxonomy" id="1911548"/>
    <lineage>
        <taxon>Bacteria</taxon>
        <taxon>Bacillati</taxon>
        <taxon>Bacillota</taxon>
        <taxon>Bacilli</taxon>
        <taxon>Bacillales</taxon>
        <taxon>Bacillaceae</taxon>
        <taxon>Lysinibacillus</taxon>
    </lineage>
</organism>
<evidence type="ECO:0000256" key="6">
    <source>
        <dbReference type="RuleBase" id="RU000481"/>
    </source>
</evidence>
<dbReference type="InterPro" id="IPR015422">
    <property type="entry name" value="PyrdxlP-dep_Trfase_small"/>
</dbReference>
<proteinExistence type="inferred from homology"/>
<keyword evidence="3 6" id="KW-0032">Aminotransferase</keyword>
<dbReference type="EMBL" id="BMJT01000002">
    <property type="protein sequence ID" value="GGG15213.1"/>
    <property type="molecule type" value="Genomic_DNA"/>
</dbReference>
<dbReference type="InterPro" id="IPR015424">
    <property type="entry name" value="PyrdxlP-dep_Trfase"/>
</dbReference>
<dbReference type="Gene3D" id="3.40.640.10">
    <property type="entry name" value="Type I PLP-dependent aspartate aminotransferase-like (Major domain)"/>
    <property type="match status" value="1"/>
</dbReference>
<dbReference type="InterPro" id="IPR004839">
    <property type="entry name" value="Aminotransferase_I/II_large"/>
</dbReference>
<dbReference type="InterPro" id="IPR004838">
    <property type="entry name" value="NHTrfase_class1_PyrdxlP-BS"/>
</dbReference>
<dbReference type="Gene3D" id="3.90.1150.10">
    <property type="entry name" value="Aspartate Aminotransferase, domain 1"/>
    <property type="match status" value="1"/>
</dbReference>
<dbReference type="GO" id="GO:0030170">
    <property type="term" value="F:pyridoxal phosphate binding"/>
    <property type="evidence" value="ECO:0007669"/>
    <property type="project" value="InterPro"/>
</dbReference>
<evidence type="ECO:0000256" key="5">
    <source>
        <dbReference type="ARBA" id="ARBA00022898"/>
    </source>
</evidence>
<dbReference type="PANTHER" id="PTHR46383">
    <property type="entry name" value="ASPARTATE AMINOTRANSFERASE"/>
    <property type="match status" value="1"/>
</dbReference>
<evidence type="ECO:0000256" key="4">
    <source>
        <dbReference type="ARBA" id="ARBA00022679"/>
    </source>
</evidence>
<dbReference type="PROSITE" id="PS00105">
    <property type="entry name" value="AA_TRANSFER_CLASS_1"/>
    <property type="match status" value="1"/>
</dbReference>
<evidence type="ECO:0000256" key="1">
    <source>
        <dbReference type="ARBA" id="ARBA00001933"/>
    </source>
</evidence>
<keyword evidence="5" id="KW-0663">Pyridoxal phosphate</keyword>
<dbReference type="PANTHER" id="PTHR46383:SF4">
    <property type="entry name" value="AMINOTRANSFERASE"/>
    <property type="match status" value="1"/>
</dbReference>
<comment type="similarity">
    <text evidence="2 6">Belongs to the class-I pyridoxal-phosphate-dependent aminotransferase family.</text>
</comment>
<reference evidence="8" key="1">
    <citation type="journal article" date="2014" name="Int. J. Syst. Evol. Microbiol.">
        <title>Complete genome sequence of Corynebacterium casei LMG S-19264T (=DSM 44701T), isolated from a smear-ripened cheese.</title>
        <authorList>
            <consortium name="US DOE Joint Genome Institute (JGI-PGF)"/>
            <person name="Walter F."/>
            <person name="Albersmeier A."/>
            <person name="Kalinowski J."/>
            <person name="Ruckert C."/>
        </authorList>
    </citation>
    <scope>NUCLEOTIDE SEQUENCE</scope>
    <source>
        <strain evidence="8">CGMCC 1.15760</strain>
    </source>
</reference>
<gene>
    <name evidence="8" type="ORF">GCM10007425_06870</name>
</gene>
<name>A0A917FZG6_9BACI</name>
<dbReference type="Proteomes" id="UP000616608">
    <property type="component" value="Unassembled WGS sequence"/>
</dbReference>
<dbReference type="GO" id="GO:0006520">
    <property type="term" value="P:amino acid metabolic process"/>
    <property type="evidence" value="ECO:0007669"/>
    <property type="project" value="InterPro"/>
</dbReference>
<dbReference type="GO" id="GO:0008483">
    <property type="term" value="F:transaminase activity"/>
    <property type="evidence" value="ECO:0007669"/>
    <property type="project" value="UniProtKB-KW"/>
</dbReference>
<dbReference type="AlphaFoldDB" id="A0A917FZG6"/>
<dbReference type="FunFam" id="3.40.640.10:FF:000033">
    <property type="entry name" value="Aspartate aminotransferase"/>
    <property type="match status" value="1"/>
</dbReference>
<dbReference type="SUPFAM" id="SSF53383">
    <property type="entry name" value="PLP-dependent transferases"/>
    <property type="match status" value="1"/>
</dbReference>